<evidence type="ECO:0000256" key="1">
    <source>
        <dbReference type="SAM" id="MobiDB-lite"/>
    </source>
</evidence>
<protein>
    <submittedName>
        <fullName evidence="2">Uncharacterized protein</fullName>
    </submittedName>
</protein>
<dbReference type="EMBL" id="RSCE01000001">
    <property type="protein sequence ID" value="RSH88303.1"/>
    <property type="molecule type" value="Genomic_DNA"/>
</dbReference>
<gene>
    <name evidence="2" type="ORF">EHS24_000839</name>
</gene>
<sequence length="208" mass="22889">MSEYSLTWMRQTGQKPREAMENEGYAKALIYVGGLAYMRPIGPTALAMPSMTYDGVSVHVDRKNSCSGTVNVETGTVLGEPLLAGAEELEQCPPRGNGARFEAFSTSAKHPRRVPKVQGPGVLMFGARVIWCILGQTRPSHFHTSVPLKVLTMSEQRNDDNDPPLKEESSNWRPSMSGSIPYDESYNDPLYLIPEMRVSFPGFASTSS</sequence>
<comment type="caution">
    <text evidence="2">The sequence shown here is derived from an EMBL/GenBank/DDBJ whole genome shotgun (WGS) entry which is preliminary data.</text>
</comment>
<name>A0A427YB16_9TREE</name>
<accession>A0A427YB16</accession>
<feature type="region of interest" description="Disordered" evidence="1">
    <location>
        <begin position="153"/>
        <end position="178"/>
    </location>
</feature>
<proteinExistence type="predicted"/>
<dbReference type="AlphaFoldDB" id="A0A427YB16"/>
<evidence type="ECO:0000313" key="2">
    <source>
        <dbReference type="EMBL" id="RSH88303.1"/>
    </source>
</evidence>
<dbReference type="GeneID" id="39585382"/>
<keyword evidence="3" id="KW-1185">Reference proteome</keyword>
<reference evidence="2 3" key="1">
    <citation type="submission" date="2018-11" db="EMBL/GenBank/DDBJ databases">
        <title>Genome sequence of Apiotrichum porosum DSM 27194.</title>
        <authorList>
            <person name="Aliyu H."/>
            <person name="Gorte O."/>
            <person name="Ochsenreither K."/>
        </authorList>
    </citation>
    <scope>NUCLEOTIDE SEQUENCE [LARGE SCALE GENOMIC DNA]</scope>
    <source>
        <strain evidence="2 3">DSM 27194</strain>
    </source>
</reference>
<dbReference type="Proteomes" id="UP000279236">
    <property type="component" value="Unassembled WGS sequence"/>
</dbReference>
<feature type="compositionally biased region" description="Basic and acidic residues" evidence="1">
    <location>
        <begin position="156"/>
        <end position="170"/>
    </location>
</feature>
<evidence type="ECO:0000313" key="3">
    <source>
        <dbReference type="Proteomes" id="UP000279236"/>
    </source>
</evidence>
<organism evidence="2 3">
    <name type="scientific">Apiotrichum porosum</name>
    <dbReference type="NCBI Taxonomy" id="105984"/>
    <lineage>
        <taxon>Eukaryota</taxon>
        <taxon>Fungi</taxon>
        <taxon>Dikarya</taxon>
        <taxon>Basidiomycota</taxon>
        <taxon>Agaricomycotina</taxon>
        <taxon>Tremellomycetes</taxon>
        <taxon>Trichosporonales</taxon>
        <taxon>Trichosporonaceae</taxon>
        <taxon>Apiotrichum</taxon>
    </lineage>
</organism>
<dbReference type="RefSeq" id="XP_028480511.1">
    <property type="nucleotide sequence ID" value="XM_028616654.1"/>
</dbReference>